<comment type="similarity">
    <text evidence="4">Belongs to the Nth/MutY family.</text>
</comment>
<dbReference type="InterPro" id="IPR011257">
    <property type="entry name" value="DNA_glycosylase"/>
</dbReference>
<dbReference type="InterPro" id="IPR044298">
    <property type="entry name" value="MIG/MutY"/>
</dbReference>
<dbReference type="GO" id="GO:0035485">
    <property type="term" value="F:adenine/guanine mispair binding"/>
    <property type="evidence" value="ECO:0007669"/>
    <property type="project" value="TreeGrafter"/>
</dbReference>
<evidence type="ECO:0000313" key="16">
    <source>
        <dbReference type="EMBL" id="TMQ47396.1"/>
    </source>
</evidence>
<dbReference type="GO" id="GO:0006284">
    <property type="term" value="P:base-excision repair"/>
    <property type="evidence" value="ECO:0007669"/>
    <property type="project" value="InterPro"/>
</dbReference>
<keyword evidence="7" id="KW-0004">4Fe-4S</keyword>
<evidence type="ECO:0000256" key="7">
    <source>
        <dbReference type="ARBA" id="ARBA00022485"/>
    </source>
</evidence>
<proteinExistence type="inferred from homology"/>
<evidence type="ECO:0000256" key="12">
    <source>
        <dbReference type="ARBA" id="ARBA00023014"/>
    </source>
</evidence>
<dbReference type="InterPro" id="IPR004036">
    <property type="entry name" value="Endonuclease-III-like_CS2"/>
</dbReference>
<name>A0A538S7T9_UNCEI</name>
<evidence type="ECO:0000256" key="6">
    <source>
        <dbReference type="ARBA" id="ARBA00022023"/>
    </source>
</evidence>
<dbReference type="Gene3D" id="1.10.340.30">
    <property type="entry name" value="Hypothetical protein, domain 2"/>
    <property type="match status" value="1"/>
</dbReference>
<keyword evidence="8" id="KW-0479">Metal-binding</keyword>
<comment type="cofactor">
    <cofactor evidence="2">
        <name>[4Fe-4S] cluster</name>
        <dbReference type="ChEBI" id="CHEBI:49883"/>
    </cofactor>
</comment>
<protein>
    <recommendedName>
        <fullName evidence="6">Adenine DNA glycosylase</fullName>
        <ecNumber evidence="5">3.2.2.31</ecNumber>
    </recommendedName>
</protein>
<dbReference type="GO" id="GO:0051539">
    <property type="term" value="F:4 iron, 4 sulfur cluster binding"/>
    <property type="evidence" value="ECO:0007669"/>
    <property type="project" value="UniProtKB-KW"/>
</dbReference>
<dbReference type="SUPFAM" id="SSF48150">
    <property type="entry name" value="DNA-glycosylase"/>
    <property type="match status" value="1"/>
</dbReference>
<evidence type="ECO:0000256" key="10">
    <source>
        <dbReference type="ARBA" id="ARBA00022801"/>
    </source>
</evidence>
<dbReference type="EC" id="3.2.2.31" evidence="5"/>
<evidence type="ECO:0000256" key="3">
    <source>
        <dbReference type="ARBA" id="ARBA00002933"/>
    </source>
</evidence>
<comment type="catalytic activity">
    <reaction evidence="1">
        <text>Hydrolyzes free adenine bases from 7,8-dihydro-8-oxoguanine:adenine mismatched double-stranded DNA, leaving an apurinic site.</text>
        <dbReference type="EC" id="3.2.2.31"/>
    </reaction>
</comment>
<evidence type="ECO:0000256" key="8">
    <source>
        <dbReference type="ARBA" id="ARBA00022723"/>
    </source>
</evidence>
<keyword evidence="14" id="KW-0326">Glycosidase</keyword>
<evidence type="ECO:0000256" key="11">
    <source>
        <dbReference type="ARBA" id="ARBA00023004"/>
    </source>
</evidence>
<dbReference type="InterPro" id="IPR000445">
    <property type="entry name" value="HhH_motif"/>
</dbReference>
<keyword evidence="10" id="KW-0378">Hydrolase</keyword>
<evidence type="ECO:0000256" key="4">
    <source>
        <dbReference type="ARBA" id="ARBA00008343"/>
    </source>
</evidence>
<dbReference type="NCBIfam" id="TIGR01084">
    <property type="entry name" value="mutY"/>
    <property type="match status" value="1"/>
</dbReference>
<evidence type="ECO:0000256" key="1">
    <source>
        <dbReference type="ARBA" id="ARBA00000843"/>
    </source>
</evidence>
<evidence type="ECO:0000256" key="2">
    <source>
        <dbReference type="ARBA" id="ARBA00001966"/>
    </source>
</evidence>
<keyword evidence="13" id="KW-0234">DNA repair</keyword>
<dbReference type="GO" id="GO:0034039">
    <property type="term" value="F:8-oxo-7,8-dihydroguanine DNA N-glycosylase activity"/>
    <property type="evidence" value="ECO:0007669"/>
    <property type="project" value="TreeGrafter"/>
</dbReference>
<dbReference type="CDD" id="cd00056">
    <property type="entry name" value="ENDO3c"/>
    <property type="match status" value="1"/>
</dbReference>
<evidence type="ECO:0000313" key="17">
    <source>
        <dbReference type="Proteomes" id="UP000316292"/>
    </source>
</evidence>
<evidence type="ECO:0000259" key="15">
    <source>
        <dbReference type="SMART" id="SM00478"/>
    </source>
</evidence>
<dbReference type="Proteomes" id="UP000316292">
    <property type="component" value="Unassembled WGS sequence"/>
</dbReference>
<dbReference type="PANTHER" id="PTHR42944">
    <property type="entry name" value="ADENINE DNA GLYCOSYLASE"/>
    <property type="match status" value="1"/>
</dbReference>
<dbReference type="GO" id="GO:0046872">
    <property type="term" value="F:metal ion binding"/>
    <property type="evidence" value="ECO:0007669"/>
    <property type="project" value="UniProtKB-KW"/>
</dbReference>
<evidence type="ECO:0000256" key="14">
    <source>
        <dbReference type="ARBA" id="ARBA00023295"/>
    </source>
</evidence>
<evidence type="ECO:0000256" key="9">
    <source>
        <dbReference type="ARBA" id="ARBA00022763"/>
    </source>
</evidence>
<dbReference type="PROSITE" id="PS01155">
    <property type="entry name" value="ENDONUCLEASE_III_2"/>
    <property type="match status" value="1"/>
</dbReference>
<evidence type="ECO:0000256" key="5">
    <source>
        <dbReference type="ARBA" id="ARBA00012045"/>
    </source>
</evidence>
<dbReference type="GO" id="GO:0006298">
    <property type="term" value="P:mismatch repair"/>
    <property type="evidence" value="ECO:0007669"/>
    <property type="project" value="TreeGrafter"/>
</dbReference>
<organism evidence="16 17">
    <name type="scientific">Eiseniibacteriota bacterium</name>
    <dbReference type="NCBI Taxonomy" id="2212470"/>
    <lineage>
        <taxon>Bacteria</taxon>
        <taxon>Candidatus Eiseniibacteriota</taxon>
    </lineage>
</organism>
<dbReference type="SMART" id="SM00478">
    <property type="entry name" value="ENDO3c"/>
    <property type="match status" value="1"/>
</dbReference>
<reference evidence="16 17" key="1">
    <citation type="journal article" date="2019" name="Nat. Microbiol.">
        <title>Mediterranean grassland soil C-N compound turnover is dependent on rainfall and depth, and is mediated by genomically divergent microorganisms.</title>
        <authorList>
            <person name="Diamond S."/>
            <person name="Andeer P.F."/>
            <person name="Li Z."/>
            <person name="Crits-Christoph A."/>
            <person name="Burstein D."/>
            <person name="Anantharaman K."/>
            <person name="Lane K.R."/>
            <person name="Thomas B.C."/>
            <person name="Pan C."/>
            <person name="Northen T.R."/>
            <person name="Banfield J.F."/>
        </authorList>
    </citation>
    <scope>NUCLEOTIDE SEQUENCE [LARGE SCALE GENOMIC DNA]</scope>
    <source>
        <strain evidence="16">WS_1</strain>
    </source>
</reference>
<keyword evidence="12" id="KW-0411">Iron-sulfur</keyword>
<dbReference type="InterPro" id="IPR005760">
    <property type="entry name" value="A/G_AdeGlyc_MutY"/>
</dbReference>
<dbReference type="GO" id="GO:0032357">
    <property type="term" value="F:oxidized purine DNA binding"/>
    <property type="evidence" value="ECO:0007669"/>
    <property type="project" value="TreeGrafter"/>
</dbReference>
<gene>
    <name evidence="16" type="primary">mutY</name>
    <name evidence="16" type="ORF">E6K71_09985</name>
</gene>
<dbReference type="EMBL" id="VBOR01000112">
    <property type="protein sequence ID" value="TMQ47396.1"/>
    <property type="molecule type" value="Genomic_DNA"/>
</dbReference>
<comment type="caution">
    <text evidence="16">The sequence shown here is derived from an EMBL/GenBank/DDBJ whole genome shotgun (WGS) entry which is preliminary data.</text>
</comment>
<dbReference type="PANTHER" id="PTHR42944:SF1">
    <property type="entry name" value="ADENINE DNA GLYCOSYLASE"/>
    <property type="match status" value="1"/>
</dbReference>
<dbReference type="Pfam" id="PF00633">
    <property type="entry name" value="HHH"/>
    <property type="match status" value="1"/>
</dbReference>
<keyword evidence="9" id="KW-0227">DNA damage</keyword>
<dbReference type="FunFam" id="1.10.340.30:FF:000002">
    <property type="entry name" value="Adenine DNA glycosylase"/>
    <property type="match status" value="1"/>
</dbReference>
<dbReference type="AlphaFoldDB" id="A0A538S7T9"/>
<keyword evidence="11" id="KW-0408">Iron</keyword>
<evidence type="ECO:0000256" key="13">
    <source>
        <dbReference type="ARBA" id="ARBA00023204"/>
    </source>
</evidence>
<comment type="function">
    <text evidence="3">Adenine glycosylase active on G-A mispairs. MutY also corrects error-prone DNA synthesis past GO lesions which are due to the oxidatively damaged form of guanine: 7,8-dihydro-8-oxoguanine (8-oxo-dGTP).</text>
</comment>
<dbReference type="InterPro" id="IPR023170">
    <property type="entry name" value="HhH_base_excis_C"/>
</dbReference>
<dbReference type="GO" id="GO:0000701">
    <property type="term" value="F:purine-specific mismatch base pair DNA N-glycosylase activity"/>
    <property type="evidence" value="ECO:0007669"/>
    <property type="project" value="UniProtKB-EC"/>
</dbReference>
<dbReference type="Gene3D" id="1.10.1670.10">
    <property type="entry name" value="Helix-hairpin-Helix base-excision DNA repair enzymes (C-terminal)"/>
    <property type="match status" value="1"/>
</dbReference>
<sequence>MTRLPPLRRRVLSWYRKHKRDLPWRRTRDPYAIWVSEIMLQQTRVETVVPFYRRFLRRFPGVSSLAKARESQVLAAWSGLGYYRRARHLHAAARIVVRRHGARIPEDRASLLALPGIGEYTAAAIQSIAFGRAAAAVDGNVIRVLARIGGYTGRRDSATLRRAVTATAESLTRGPDPGDWTQALMELGATTCVPRDPLCDRCPAARDCVAKRRGRPDRFPEAQRAVLPREEHRVVLVARSGRRVLLIPDDADARATWTLPYARLGASSSSRAARPVLGSGRAALGDLPRSRTAARAFPYPQGTTHVRSIVRGSRRML</sequence>
<feature type="domain" description="HhH-GPD" evidence="15">
    <location>
        <begin position="39"/>
        <end position="190"/>
    </location>
</feature>
<dbReference type="InterPro" id="IPR003265">
    <property type="entry name" value="HhH-GPD_domain"/>
</dbReference>
<accession>A0A538S7T9</accession>
<dbReference type="Pfam" id="PF00730">
    <property type="entry name" value="HhH-GPD"/>
    <property type="match status" value="1"/>
</dbReference>